<dbReference type="InterPro" id="IPR036388">
    <property type="entry name" value="WH-like_DNA-bd_sf"/>
</dbReference>
<dbReference type="AlphaFoldDB" id="A0ABD0ZKU1"/>
<dbReference type="Proteomes" id="UP001558713">
    <property type="component" value="Unassembled WGS sequence"/>
</dbReference>
<dbReference type="PANTHER" id="PTHR10015">
    <property type="entry name" value="HEAT SHOCK TRANSCRIPTION FACTOR"/>
    <property type="match status" value="1"/>
</dbReference>
<name>A0ABD0ZKU1_CARAN</name>
<evidence type="ECO:0000256" key="1">
    <source>
        <dbReference type="ARBA" id="ARBA00004123"/>
    </source>
</evidence>
<comment type="caution">
    <text evidence="8">The sequence shown here is derived from an EMBL/GenBank/DDBJ whole genome shotgun (WGS) entry which is preliminary data.</text>
</comment>
<feature type="coiled-coil region" evidence="6">
    <location>
        <begin position="107"/>
        <end position="134"/>
    </location>
</feature>
<dbReference type="InterPro" id="IPR036390">
    <property type="entry name" value="WH_DNA-bd_sf"/>
</dbReference>
<dbReference type="GO" id="GO:0005634">
    <property type="term" value="C:nucleus"/>
    <property type="evidence" value="ECO:0007669"/>
    <property type="project" value="UniProtKB-SubCell"/>
</dbReference>
<dbReference type="InterPro" id="IPR000232">
    <property type="entry name" value="HSF_DNA-bd"/>
</dbReference>
<keyword evidence="6" id="KW-0175">Coiled coil</keyword>
<dbReference type="GO" id="GO:0003677">
    <property type="term" value="F:DNA binding"/>
    <property type="evidence" value="ECO:0007669"/>
    <property type="project" value="UniProtKB-KW"/>
</dbReference>
<evidence type="ECO:0000259" key="7">
    <source>
        <dbReference type="SMART" id="SM00415"/>
    </source>
</evidence>
<evidence type="ECO:0000256" key="3">
    <source>
        <dbReference type="ARBA" id="ARBA00023125"/>
    </source>
</evidence>
<accession>A0ABD0ZKU1</accession>
<sequence length="151" mass="18075">MVHNFPKGLSTFYISVYKLVDDRSTDSIISWSKSNQSFIFWRPEEFNRRFLGSAGFLCYDYKEFIVDLKFYGFDRIAREPWEFRHEDFVRGQPERLKKLMLKGGRRRREATRANEKAKAKAKQAENRLRQLRIRSQSSSLCLLMLISFLFI</sequence>
<keyword evidence="9" id="KW-1185">Reference proteome</keyword>
<keyword evidence="4" id="KW-0539">Nucleus</keyword>
<evidence type="ECO:0000256" key="2">
    <source>
        <dbReference type="ARBA" id="ARBA00023016"/>
    </source>
</evidence>
<evidence type="ECO:0000256" key="6">
    <source>
        <dbReference type="SAM" id="Coils"/>
    </source>
</evidence>
<dbReference type="EMBL" id="JBANAX010000735">
    <property type="protein sequence ID" value="KAL1195113.1"/>
    <property type="molecule type" value="Genomic_DNA"/>
</dbReference>
<dbReference type="Pfam" id="PF00447">
    <property type="entry name" value="HSF_DNA-bind"/>
    <property type="match status" value="1"/>
</dbReference>
<evidence type="ECO:0000313" key="9">
    <source>
        <dbReference type="Proteomes" id="UP001558713"/>
    </source>
</evidence>
<proteinExistence type="inferred from homology"/>
<reference evidence="8 9" key="1">
    <citation type="submission" date="2024-04" db="EMBL/GenBank/DDBJ databases">
        <title>Genome assembly C_amara_ONT_v2.</title>
        <authorList>
            <person name="Yant L."/>
            <person name="Moore C."/>
            <person name="Slenker M."/>
        </authorList>
    </citation>
    <scope>NUCLEOTIDE SEQUENCE [LARGE SCALE GENOMIC DNA]</scope>
    <source>
        <tissue evidence="8">Leaf</tissue>
    </source>
</reference>
<evidence type="ECO:0000256" key="4">
    <source>
        <dbReference type="ARBA" id="ARBA00023242"/>
    </source>
</evidence>
<feature type="domain" description="HSF-type DNA-binding" evidence="7">
    <location>
        <begin position="8"/>
        <end position="102"/>
    </location>
</feature>
<dbReference type="PANTHER" id="PTHR10015:SF384">
    <property type="entry name" value="DNA-BINDING PROTEIN-RELATED"/>
    <property type="match status" value="1"/>
</dbReference>
<comment type="similarity">
    <text evidence="5">Belongs to the HSF family.</text>
</comment>
<evidence type="ECO:0000313" key="8">
    <source>
        <dbReference type="EMBL" id="KAL1195113.1"/>
    </source>
</evidence>
<protein>
    <submittedName>
        <fullName evidence="8">Heat shock factor protein HSF8</fullName>
    </submittedName>
</protein>
<dbReference type="SUPFAM" id="SSF46785">
    <property type="entry name" value="Winged helix' DNA-binding domain"/>
    <property type="match status" value="1"/>
</dbReference>
<organism evidence="8 9">
    <name type="scientific">Cardamine amara subsp. amara</name>
    <dbReference type="NCBI Taxonomy" id="228776"/>
    <lineage>
        <taxon>Eukaryota</taxon>
        <taxon>Viridiplantae</taxon>
        <taxon>Streptophyta</taxon>
        <taxon>Embryophyta</taxon>
        <taxon>Tracheophyta</taxon>
        <taxon>Spermatophyta</taxon>
        <taxon>Magnoliopsida</taxon>
        <taxon>eudicotyledons</taxon>
        <taxon>Gunneridae</taxon>
        <taxon>Pentapetalae</taxon>
        <taxon>rosids</taxon>
        <taxon>malvids</taxon>
        <taxon>Brassicales</taxon>
        <taxon>Brassicaceae</taxon>
        <taxon>Cardamineae</taxon>
        <taxon>Cardamine</taxon>
    </lineage>
</organism>
<keyword evidence="3" id="KW-0238">DNA-binding</keyword>
<dbReference type="PRINTS" id="PR00056">
    <property type="entry name" value="HSFDOMAIN"/>
</dbReference>
<dbReference type="Gene3D" id="1.10.10.10">
    <property type="entry name" value="Winged helix-like DNA-binding domain superfamily/Winged helix DNA-binding domain"/>
    <property type="match status" value="1"/>
</dbReference>
<dbReference type="SMART" id="SM00415">
    <property type="entry name" value="HSF"/>
    <property type="match status" value="1"/>
</dbReference>
<comment type="subcellular location">
    <subcellularLocation>
        <location evidence="1">Nucleus</location>
    </subcellularLocation>
</comment>
<evidence type="ECO:0000256" key="5">
    <source>
        <dbReference type="RuleBase" id="RU004020"/>
    </source>
</evidence>
<keyword evidence="2 8" id="KW-0346">Stress response</keyword>
<gene>
    <name evidence="8" type="ORF">V5N11_008875</name>
</gene>